<sequence>MNKTNQSWGGRFNQPTDEFVKIFGASVFFDKILAPYDIQGSIAHATMLQEVGLLTEDEKSQIIDGLNTILTEIKKDKFDWSVDLEDVHMNIEARLVAMIGNAGKKLHTGRSRNDQVATDIRLYLREQLDEINDEIKRLQVALLNLAEQEASTILPGFTHLQAAQPVSFGHHMMAYFEMLSRDAERLIDCRKRLNSMPLGSAALAGTTYPIKRARTAELLGFERICNNSLDGVSDRDFAIEFLSAASIVMMHLSRFSEELILWSSAQFDFIELPDSFCTGSSIMPQKKNPDVPELVRGKTGRVYGNLTAMLTIMKSQPLAYNKDNQEDKEPLFDTVDTLKTCLRVFADMVPTIKAKRDNMYNSTKKGYTTATDLADYLVKKGLPFRDAHEVVGLSVAYGLKIQKDLSELNLKELQGFDARIENDVFDMLSLEGSLCARDHLGGTAPNQVKQAIKTARNNLK</sequence>
<dbReference type="InterPro" id="IPR000362">
    <property type="entry name" value="Fumarate_lyase_fam"/>
</dbReference>
<dbReference type="Pfam" id="PF00206">
    <property type="entry name" value="Lyase_1"/>
    <property type="match status" value="1"/>
</dbReference>
<dbReference type="GO" id="GO:0005829">
    <property type="term" value="C:cytosol"/>
    <property type="evidence" value="ECO:0007669"/>
    <property type="project" value="TreeGrafter"/>
</dbReference>
<dbReference type="EMBL" id="CVUD02000039">
    <property type="protein sequence ID" value="SEH60614.1"/>
    <property type="molecule type" value="Genomic_DNA"/>
</dbReference>
<evidence type="ECO:0000259" key="10">
    <source>
        <dbReference type="Pfam" id="PF00206"/>
    </source>
</evidence>
<name>A0A1H6JFF5_9GAMM</name>
<dbReference type="Proteomes" id="UP000198988">
    <property type="component" value="Unassembled WGS sequence"/>
</dbReference>
<evidence type="ECO:0000313" key="15">
    <source>
        <dbReference type="Proteomes" id="UP000198988"/>
    </source>
</evidence>
<organism evidence="13 14">
    <name type="scientific">Bathymodiolus azoricus thioautotrophic gill symbiont</name>
    <dbReference type="NCBI Taxonomy" id="235205"/>
    <lineage>
        <taxon>Bacteria</taxon>
        <taxon>Pseudomonadati</taxon>
        <taxon>Pseudomonadota</taxon>
        <taxon>Gammaproteobacteria</taxon>
        <taxon>sulfur-oxidizing symbionts</taxon>
    </lineage>
</organism>
<evidence type="ECO:0000256" key="6">
    <source>
        <dbReference type="ARBA" id="ARBA00022605"/>
    </source>
</evidence>
<gene>
    <name evidence="8" type="primary">argH</name>
    <name evidence="12" type="ORF">BAZSYMA_ACONTIG00065_2</name>
    <name evidence="13" type="ORF">BAZSYMB_SCAFFOLD00042_2</name>
</gene>
<evidence type="ECO:0000256" key="2">
    <source>
        <dbReference type="ARBA" id="ARBA00004941"/>
    </source>
</evidence>
<dbReference type="InterPro" id="IPR029419">
    <property type="entry name" value="Arg_succ_lyase_C"/>
</dbReference>
<dbReference type="GO" id="GO:0004056">
    <property type="term" value="F:argininosuccinate lyase activity"/>
    <property type="evidence" value="ECO:0007669"/>
    <property type="project" value="UniProtKB-UniRule"/>
</dbReference>
<dbReference type="PANTHER" id="PTHR43814">
    <property type="entry name" value="ARGININOSUCCINATE LYASE"/>
    <property type="match status" value="1"/>
</dbReference>
<comment type="subcellular location">
    <subcellularLocation>
        <location evidence="8">Cytoplasm</location>
    </subcellularLocation>
</comment>
<dbReference type="STRING" id="235205.BAZSYMB_SCAFFOLD00042_2"/>
<evidence type="ECO:0000256" key="4">
    <source>
        <dbReference type="ARBA" id="ARBA00012338"/>
    </source>
</evidence>
<dbReference type="HAMAP" id="MF_00006">
    <property type="entry name" value="Arg_succ_lyase"/>
    <property type="match status" value="1"/>
</dbReference>
<comment type="similarity">
    <text evidence="8">Belongs to the lyase 1 family. Argininosuccinate lyase subfamily.</text>
</comment>
<keyword evidence="7 8" id="KW-0456">Lyase</keyword>
<accession>A0A1H6JFF5</accession>
<evidence type="ECO:0000256" key="7">
    <source>
        <dbReference type="ARBA" id="ARBA00023239"/>
    </source>
</evidence>
<dbReference type="Pfam" id="PF14698">
    <property type="entry name" value="ASL_C2"/>
    <property type="match status" value="1"/>
</dbReference>
<comment type="catalytic activity">
    <reaction evidence="1 8">
        <text>2-(N(omega)-L-arginino)succinate = fumarate + L-arginine</text>
        <dbReference type="Rhea" id="RHEA:24020"/>
        <dbReference type="ChEBI" id="CHEBI:29806"/>
        <dbReference type="ChEBI" id="CHEBI:32682"/>
        <dbReference type="ChEBI" id="CHEBI:57472"/>
        <dbReference type="EC" id="4.3.2.1"/>
    </reaction>
</comment>
<evidence type="ECO:0000256" key="5">
    <source>
        <dbReference type="ARBA" id="ARBA00022571"/>
    </source>
</evidence>
<dbReference type="Proteomes" id="UP000198559">
    <property type="component" value="Unassembled WGS sequence"/>
</dbReference>
<dbReference type="AlphaFoldDB" id="A0A1H6JFF5"/>
<dbReference type="InterPro" id="IPR009049">
    <property type="entry name" value="Argininosuccinate_lyase"/>
</dbReference>
<dbReference type="CDD" id="cd01359">
    <property type="entry name" value="Argininosuccinate_lyase"/>
    <property type="match status" value="1"/>
</dbReference>
<dbReference type="NCBIfam" id="TIGR00838">
    <property type="entry name" value="argH"/>
    <property type="match status" value="1"/>
</dbReference>
<keyword evidence="6 8" id="KW-0028">Amino-acid biosynthesis</keyword>
<dbReference type="InterPro" id="IPR020557">
    <property type="entry name" value="Fumarate_lyase_CS"/>
</dbReference>
<evidence type="ECO:0000313" key="13">
    <source>
        <dbReference type="EMBL" id="SEH60614.1"/>
    </source>
</evidence>
<dbReference type="InterPro" id="IPR008948">
    <property type="entry name" value="L-Aspartase-like"/>
</dbReference>
<dbReference type="InterPro" id="IPR024083">
    <property type="entry name" value="Fumarase/histidase_N"/>
</dbReference>
<dbReference type="PANTHER" id="PTHR43814:SF1">
    <property type="entry name" value="ARGININOSUCCINATE LYASE"/>
    <property type="match status" value="1"/>
</dbReference>
<dbReference type="UniPathway" id="UPA00068">
    <property type="reaction ID" value="UER00114"/>
</dbReference>
<dbReference type="FunFam" id="1.10.275.10:FF:000002">
    <property type="entry name" value="Argininosuccinate lyase"/>
    <property type="match status" value="1"/>
</dbReference>
<protein>
    <recommendedName>
        <fullName evidence="4 8">Argininosuccinate lyase</fullName>
        <shortName evidence="8">ASAL</shortName>
        <ecNumber evidence="4 8">4.3.2.1</ecNumber>
    </recommendedName>
    <alternativeName>
        <fullName evidence="8">Arginosuccinase</fullName>
    </alternativeName>
</protein>
<evidence type="ECO:0000259" key="11">
    <source>
        <dbReference type="Pfam" id="PF14698"/>
    </source>
</evidence>
<feature type="coiled-coil region" evidence="9">
    <location>
        <begin position="121"/>
        <end position="148"/>
    </location>
</feature>
<dbReference type="EMBL" id="CDSC02000009">
    <property type="protein sequence ID" value="SEH56738.1"/>
    <property type="molecule type" value="Genomic_DNA"/>
</dbReference>
<comment type="similarity">
    <text evidence="3">In the N-terminal section; belongs to the lyase 1 family. Argininosuccinate lyase subfamily.</text>
</comment>
<dbReference type="Gene3D" id="1.10.40.30">
    <property type="entry name" value="Fumarase/aspartase (C-terminal domain)"/>
    <property type="match status" value="1"/>
</dbReference>
<keyword evidence="5 8" id="KW-0055">Arginine biosynthesis</keyword>
<dbReference type="SUPFAM" id="SSF48557">
    <property type="entry name" value="L-aspartase-like"/>
    <property type="match status" value="1"/>
</dbReference>
<dbReference type="GO" id="GO:0042450">
    <property type="term" value="P:L-arginine biosynthetic process via ornithine"/>
    <property type="evidence" value="ECO:0007669"/>
    <property type="project" value="UniProtKB-UniRule"/>
</dbReference>
<dbReference type="FunFam" id="1.10.40.30:FF:000001">
    <property type="entry name" value="Argininosuccinate lyase"/>
    <property type="match status" value="1"/>
</dbReference>
<dbReference type="EC" id="4.3.2.1" evidence="4 8"/>
<feature type="domain" description="Argininosuccinate lyase C-terminal" evidence="11">
    <location>
        <begin position="367"/>
        <end position="434"/>
    </location>
</feature>
<evidence type="ECO:0000256" key="9">
    <source>
        <dbReference type="SAM" id="Coils"/>
    </source>
</evidence>
<reference evidence="14 15" key="2">
    <citation type="submission" date="2016-06" db="EMBL/GenBank/DDBJ databases">
        <authorList>
            <person name="Petersen J."/>
            <person name="Sayavedra L."/>
        </authorList>
    </citation>
    <scope>NUCLEOTIDE SEQUENCE [LARGE SCALE GENOMIC DNA]</scope>
    <source>
        <strain evidence="15">BazSymA</strain>
        <strain evidence="14">BazSymB</strain>
    </source>
</reference>
<dbReference type="FunFam" id="1.20.200.10:FF:000002">
    <property type="entry name" value="Argininosuccinate lyase"/>
    <property type="match status" value="1"/>
</dbReference>
<keyword evidence="8" id="KW-0963">Cytoplasm</keyword>
<reference evidence="13" key="1">
    <citation type="submission" date="2016-06" db="EMBL/GenBank/DDBJ databases">
        <authorList>
            <person name="Olsen C.W."/>
            <person name="Carey S."/>
            <person name="Hinshaw L."/>
            <person name="Karasin A.I."/>
        </authorList>
    </citation>
    <scope>NUCLEOTIDE SEQUENCE [LARGE SCALE GENOMIC DNA]</scope>
    <source>
        <strain evidence="12">BazSymA</strain>
        <strain evidence="13">BazSymB</strain>
    </source>
</reference>
<proteinExistence type="inferred from homology"/>
<dbReference type="InterPro" id="IPR022761">
    <property type="entry name" value="Fumarate_lyase_N"/>
</dbReference>
<dbReference type="Gene3D" id="1.20.200.10">
    <property type="entry name" value="Fumarase/aspartase (Central domain)"/>
    <property type="match status" value="1"/>
</dbReference>
<evidence type="ECO:0000256" key="3">
    <source>
        <dbReference type="ARBA" id="ARBA00005552"/>
    </source>
</evidence>
<feature type="domain" description="Fumarate lyase N-terminal" evidence="10">
    <location>
        <begin position="10"/>
        <end position="304"/>
    </location>
</feature>
<evidence type="ECO:0000256" key="8">
    <source>
        <dbReference type="HAMAP-Rule" id="MF_00006"/>
    </source>
</evidence>
<dbReference type="PRINTS" id="PR00145">
    <property type="entry name" value="ARGSUCLYASE"/>
</dbReference>
<evidence type="ECO:0000313" key="14">
    <source>
        <dbReference type="Proteomes" id="UP000198559"/>
    </source>
</evidence>
<dbReference type="Gene3D" id="1.10.275.10">
    <property type="entry name" value="Fumarase/aspartase (N-terminal domain)"/>
    <property type="match status" value="1"/>
</dbReference>
<comment type="pathway">
    <text evidence="2 8">Amino-acid biosynthesis; L-arginine biosynthesis; L-arginine from L-ornithine and carbamoyl phosphate: step 3/3.</text>
</comment>
<evidence type="ECO:0000256" key="1">
    <source>
        <dbReference type="ARBA" id="ARBA00000985"/>
    </source>
</evidence>
<dbReference type="PRINTS" id="PR00149">
    <property type="entry name" value="FUMRATELYASE"/>
</dbReference>
<evidence type="ECO:0000313" key="12">
    <source>
        <dbReference type="EMBL" id="SEH56738.1"/>
    </source>
</evidence>
<dbReference type="PROSITE" id="PS00163">
    <property type="entry name" value="FUMARATE_LYASES"/>
    <property type="match status" value="1"/>
</dbReference>
<keyword evidence="9" id="KW-0175">Coiled coil</keyword>